<sequence>MKDYNKVLSSTQSFSTFILPKDKVKQAIEARGEFEQEYTLTVTVRFSRPVATASGSISSLTQTMKATVGAANNPDPPPTGGNKRPVAILSVPDSVMAGQEFLVYGADSYDPDGTIVDYNYGTGPAVDEVTGKYGFTWYPLSEVGNTRTISLVVTDNDDLSGSTTGKVDIEAPKPRAAITVLGTKKENRKVTLHNASIDLATHFPMDPAKTRIMIQAVSGGTASDIKYSGSLSGVNDKDVVFKKPGTYRATIYVENNVGYSDTAQITFDIAPDQPPVPYISVPSQAYRDPDNGNKAAAVLDDLSFSPDFDYIGHRFWQYRYDSDNDGSFTDESWTTLSDGNESRVNFTPAKVGRYEIRLTVTEEFDQPTIDEFVTAADRKSANTDTQSAAEKIVTVYNRAPVVDWSW</sequence>
<dbReference type="KEGG" id="pste:PSTEL_07005"/>
<dbReference type="STRING" id="169760.PSTEL_07005"/>
<reference evidence="1 2" key="1">
    <citation type="submission" date="2014-08" db="EMBL/GenBank/DDBJ databases">
        <title>Comparative genomics of the Paenibacillus odorifer group.</title>
        <authorList>
            <person name="den Bakker H.C."/>
            <person name="Tsai Y.-C."/>
            <person name="Martin N."/>
            <person name="Korlach J."/>
            <person name="Wiedmann M."/>
        </authorList>
    </citation>
    <scope>NUCLEOTIDE SEQUENCE [LARGE SCALE GENOMIC DNA]</scope>
    <source>
        <strain evidence="1 2">DSM 14472</strain>
    </source>
</reference>
<gene>
    <name evidence="1" type="ORF">PSTEL_07005</name>
</gene>
<dbReference type="Gene3D" id="2.60.40.10">
    <property type="entry name" value="Immunoglobulins"/>
    <property type="match status" value="1"/>
</dbReference>
<protein>
    <recommendedName>
        <fullName evidence="3">PKD domain-containing protein</fullName>
    </recommendedName>
</protein>
<dbReference type="HOGENOM" id="CLU_021308_0_0_9"/>
<dbReference type="EMBL" id="CP009286">
    <property type="protein sequence ID" value="AIQ62891.1"/>
    <property type="molecule type" value="Genomic_DNA"/>
</dbReference>
<dbReference type="Proteomes" id="UP000029507">
    <property type="component" value="Chromosome"/>
</dbReference>
<dbReference type="InterPro" id="IPR013783">
    <property type="entry name" value="Ig-like_fold"/>
</dbReference>
<dbReference type="AlphaFoldDB" id="A0A089LN08"/>
<evidence type="ECO:0000313" key="1">
    <source>
        <dbReference type="EMBL" id="AIQ62891.1"/>
    </source>
</evidence>
<organism evidence="1 2">
    <name type="scientific">Paenibacillus stellifer</name>
    <dbReference type="NCBI Taxonomy" id="169760"/>
    <lineage>
        <taxon>Bacteria</taxon>
        <taxon>Bacillati</taxon>
        <taxon>Bacillota</taxon>
        <taxon>Bacilli</taxon>
        <taxon>Bacillales</taxon>
        <taxon>Paenibacillaceae</taxon>
        <taxon>Paenibacillus</taxon>
    </lineage>
</organism>
<proteinExistence type="predicted"/>
<keyword evidence="2" id="KW-1185">Reference proteome</keyword>
<name>A0A089LN08_9BACL</name>
<evidence type="ECO:0000313" key="2">
    <source>
        <dbReference type="Proteomes" id="UP000029507"/>
    </source>
</evidence>
<evidence type="ECO:0008006" key="3">
    <source>
        <dbReference type="Google" id="ProtNLM"/>
    </source>
</evidence>
<accession>A0A089LN08</accession>